<dbReference type="Gene3D" id="3.30.1340.20">
    <property type="entry name" value="3H domain"/>
    <property type="match status" value="1"/>
</dbReference>
<protein>
    <submittedName>
        <fullName evidence="4">3H domain protein</fullName>
    </submittedName>
</protein>
<dbReference type="GO" id="GO:0046872">
    <property type="term" value="F:metal ion binding"/>
    <property type="evidence" value="ECO:0007669"/>
    <property type="project" value="UniProtKB-KW"/>
</dbReference>
<dbReference type="Proteomes" id="UP000016638">
    <property type="component" value="Unassembled WGS sequence"/>
</dbReference>
<evidence type="ECO:0000259" key="2">
    <source>
        <dbReference type="Pfam" id="PF02829"/>
    </source>
</evidence>
<dbReference type="InterPro" id="IPR035922">
    <property type="entry name" value="3H_dom_sf"/>
</dbReference>
<gene>
    <name evidence="4" type="ORF">HMPREF1316_1131</name>
</gene>
<accession>U2V5U0</accession>
<dbReference type="PANTHER" id="PTHR40068">
    <property type="entry name" value="TRANSCRIPTION REPRESSOR NIAR-RELATED"/>
    <property type="match status" value="1"/>
</dbReference>
<evidence type="ECO:0000259" key="3">
    <source>
        <dbReference type="Pfam" id="PF08279"/>
    </source>
</evidence>
<dbReference type="STRING" id="1125712.HMPREF1316_1131"/>
<feature type="binding site" evidence="1">
    <location>
        <position position="83"/>
    </location>
    <ligand>
        <name>Ni(2+)</name>
        <dbReference type="ChEBI" id="CHEBI:49786"/>
    </ligand>
</feature>
<dbReference type="Pfam" id="PF08279">
    <property type="entry name" value="HTH_11"/>
    <property type="match status" value="1"/>
</dbReference>
<comment type="caution">
    <text evidence="4">The sequence shown here is derived from an EMBL/GenBank/DDBJ whole genome shotgun (WGS) entry which is preliminary data.</text>
</comment>
<dbReference type="SUPFAM" id="SSF46785">
    <property type="entry name" value="Winged helix' DNA-binding domain"/>
    <property type="match status" value="1"/>
</dbReference>
<dbReference type="SUPFAM" id="SSF75500">
    <property type="entry name" value="Putative transcriptional regulator TM1602, C-terminal domain"/>
    <property type="match status" value="1"/>
</dbReference>
<dbReference type="PANTHER" id="PTHR40068:SF1">
    <property type="entry name" value="TRANSCRIPTION REPRESSOR NIAR-RELATED"/>
    <property type="match status" value="1"/>
</dbReference>
<dbReference type="OrthoDB" id="9792661at2"/>
<evidence type="ECO:0000256" key="1">
    <source>
        <dbReference type="PIRSR" id="PIRSR037847-1"/>
    </source>
</evidence>
<keyword evidence="5" id="KW-1185">Reference proteome</keyword>
<dbReference type="InterPro" id="IPR036390">
    <property type="entry name" value="WH_DNA-bd_sf"/>
</dbReference>
<proteinExistence type="predicted"/>
<feature type="domain" description="3H" evidence="2">
    <location>
        <begin position="72"/>
        <end position="167"/>
    </location>
</feature>
<feature type="binding site" evidence="1">
    <location>
        <position position="144"/>
    </location>
    <ligand>
        <name>Ni(2+)</name>
        <dbReference type="ChEBI" id="CHEBI:49786"/>
    </ligand>
</feature>
<dbReference type="InterPro" id="IPR036388">
    <property type="entry name" value="WH-like_DNA-bd_sf"/>
</dbReference>
<feature type="binding site" evidence="1">
    <location>
        <position position="75"/>
    </location>
    <ligand>
        <name>Ni(2+)</name>
        <dbReference type="ChEBI" id="CHEBI:49786"/>
    </ligand>
</feature>
<dbReference type="InterPro" id="IPR004173">
    <property type="entry name" value="3H_domain"/>
</dbReference>
<organism evidence="4 5">
    <name type="scientific">Olsenella profusa F0195</name>
    <dbReference type="NCBI Taxonomy" id="1125712"/>
    <lineage>
        <taxon>Bacteria</taxon>
        <taxon>Bacillati</taxon>
        <taxon>Actinomycetota</taxon>
        <taxon>Coriobacteriia</taxon>
        <taxon>Coriobacteriales</taxon>
        <taxon>Atopobiaceae</taxon>
        <taxon>Olsenella</taxon>
    </lineage>
</organism>
<dbReference type="PATRIC" id="fig|1125712.3.peg.184"/>
<feature type="domain" description="Helix-turn-helix type 11" evidence="3">
    <location>
        <begin position="6"/>
        <end position="59"/>
    </location>
</feature>
<dbReference type="AlphaFoldDB" id="U2V5U0"/>
<evidence type="ECO:0000313" key="5">
    <source>
        <dbReference type="Proteomes" id="UP000016638"/>
    </source>
</evidence>
<reference evidence="4 5" key="1">
    <citation type="submission" date="2013-08" db="EMBL/GenBank/DDBJ databases">
        <authorList>
            <person name="Durkin A.S."/>
            <person name="Haft D.R."/>
            <person name="McCorrison J."/>
            <person name="Torralba M."/>
            <person name="Gillis M."/>
            <person name="Haft D.H."/>
            <person name="Methe B."/>
            <person name="Sutton G."/>
            <person name="Nelson K.E."/>
        </authorList>
    </citation>
    <scope>NUCLEOTIDE SEQUENCE [LARGE SCALE GENOMIC DNA]</scope>
    <source>
        <strain evidence="4 5">F0195</strain>
    </source>
</reference>
<name>U2V5U0_9ACTN</name>
<keyword evidence="1" id="KW-0479">Metal-binding</keyword>
<sequence length="179" mass="19489">MTGEERRSRALTLLERSVAPLTGTELARRLGVSRQVIVQDIALLKAQGADVVSTSRGYRLMPATSRPMRLLKVFHGPGRVGEELRLIVDLGGTVEDTLVSHRAYGRLSAPLGISSRSDVTHFEHELASSKSGLLSEVTSGYHFHHVSARDEATLDAIEEALGSAGFLAERSDWERTELG</sequence>
<evidence type="ECO:0000313" key="4">
    <source>
        <dbReference type="EMBL" id="ERL10707.1"/>
    </source>
</evidence>
<feature type="binding site" evidence="1">
    <location>
        <position position="142"/>
    </location>
    <ligand>
        <name>Ni(2+)</name>
        <dbReference type="ChEBI" id="CHEBI:49786"/>
    </ligand>
</feature>
<dbReference type="PIRSF" id="PIRSF037847">
    <property type="entry name" value="NiaR"/>
    <property type="match status" value="1"/>
</dbReference>
<keyword evidence="1" id="KW-0533">Nickel</keyword>
<dbReference type="Gene3D" id="1.10.10.10">
    <property type="entry name" value="Winged helix-like DNA-binding domain superfamily/Winged helix DNA-binding domain"/>
    <property type="match status" value="1"/>
</dbReference>
<dbReference type="EMBL" id="AWEZ01000006">
    <property type="protein sequence ID" value="ERL10707.1"/>
    <property type="molecule type" value="Genomic_DNA"/>
</dbReference>
<dbReference type="InterPro" id="IPR026043">
    <property type="entry name" value="NadR"/>
</dbReference>
<dbReference type="InterPro" id="IPR013196">
    <property type="entry name" value="HTH_11"/>
</dbReference>
<dbReference type="eggNOG" id="COG1827">
    <property type="taxonomic scope" value="Bacteria"/>
</dbReference>
<dbReference type="Pfam" id="PF02829">
    <property type="entry name" value="3H"/>
    <property type="match status" value="1"/>
</dbReference>
<dbReference type="RefSeq" id="WP_021725031.1">
    <property type="nucleotide sequence ID" value="NZ_AWEZ01000006.1"/>
</dbReference>